<keyword evidence="5" id="KW-0131">Cell cycle</keyword>
<evidence type="ECO:0000259" key="8">
    <source>
        <dbReference type="Pfam" id="PF12896"/>
    </source>
</evidence>
<gene>
    <name evidence="9" type="ORF">Plil01_000471200</name>
</gene>
<evidence type="ECO:0000256" key="5">
    <source>
        <dbReference type="ARBA" id="ARBA00023306"/>
    </source>
</evidence>
<dbReference type="GO" id="GO:0034399">
    <property type="term" value="C:nuclear periphery"/>
    <property type="evidence" value="ECO:0007669"/>
    <property type="project" value="TreeGrafter"/>
</dbReference>
<feature type="domain" description="Anaphase-promoting complex subunit 4-like WD40" evidence="7">
    <location>
        <begin position="3"/>
        <end position="53"/>
    </location>
</feature>
<dbReference type="InterPro" id="IPR024790">
    <property type="entry name" value="APC4_long_dom"/>
</dbReference>
<keyword evidence="4" id="KW-0833">Ubl conjugation pathway</keyword>
<dbReference type="AlphaFoldDB" id="A0A9W6THI7"/>
<keyword evidence="3" id="KW-0498">Mitosis</keyword>
<feature type="region of interest" description="Disordered" evidence="6">
    <location>
        <begin position="650"/>
        <end position="682"/>
    </location>
</feature>
<reference evidence="9" key="1">
    <citation type="submission" date="2023-04" db="EMBL/GenBank/DDBJ databases">
        <title>Phytophthora lilii NBRC 32176.</title>
        <authorList>
            <person name="Ichikawa N."/>
            <person name="Sato H."/>
            <person name="Tonouchi N."/>
        </authorList>
    </citation>
    <scope>NUCLEOTIDE SEQUENCE</scope>
    <source>
        <strain evidence="9">NBRC 32176</strain>
    </source>
</reference>
<accession>A0A9W6THI7</accession>
<feature type="domain" description="Anaphase-promoting complex subunit 4 long" evidence="8">
    <location>
        <begin position="196"/>
        <end position="392"/>
    </location>
</feature>
<dbReference type="PANTHER" id="PTHR13260:SF0">
    <property type="entry name" value="ANAPHASE-PROMOTING COMPLEX SUBUNIT 4"/>
    <property type="match status" value="1"/>
</dbReference>
<evidence type="ECO:0000256" key="6">
    <source>
        <dbReference type="SAM" id="MobiDB-lite"/>
    </source>
</evidence>
<evidence type="ECO:0000259" key="7">
    <source>
        <dbReference type="Pfam" id="PF12894"/>
    </source>
</evidence>
<dbReference type="OrthoDB" id="2110451at2759"/>
<dbReference type="InterPro" id="IPR036322">
    <property type="entry name" value="WD40_repeat_dom_sf"/>
</dbReference>
<dbReference type="GO" id="GO:0070979">
    <property type="term" value="P:protein K11-linked ubiquitination"/>
    <property type="evidence" value="ECO:0007669"/>
    <property type="project" value="TreeGrafter"/>
</dbReference>
<dbReference type="GO" id="GO:0031145">
    <property type="term" value="P:anaphase-promoting complex-dependent catabolic process"/>
    <property type="evidence" value="ECO:0007669"/>
    <property type="project" value="InterPro"/>
</dbReference>
<feature type="compositionally biased region" description="Acidic residues" evidence="6">
    <location>
        <begin position="659"/>
        <end position="682"/>
    </location>
</feature>
<keyword evidence="2" id="KW-0132">Cell division</keyword>
<dbReference type="SUPFAM" id="SSF50978">
    <property type="entry name" value="WD40 repeat-like"/>
    <property type="match status" value="1"/>
</dbReference>
<organism evidence="9 10">
    <name type="scientific">Phytophthora lilii</name>
    <dbReference type="NCBI Taxonomy" id="2077276"/>
    <lineage>
        <taxon>Eukaryota</taxon>
        <taxon>Sar</taxon>
        <taxon>Stramenopiles</taxon>
        <taxon>Oomycota</taxon>
        <taxon>Peronosporomycetes</taxon>
        <taxon>Peronosporales</taxon>
        <taxon>Peronosporaceae</taxon>
        <taxon>Phytophthora</taxon>
    </lineage>
</organism>
<proteinExistence type="predicted"/>
<dbReference type="InterPro" id="IPR024977">
    <property type="entry name" value="Apc4-like_WD40_dom"/>
</dbReference>
<evidence type="ECO:0000313" key="9">
    <source>
        <dbReference type="EMBL" id="GMF14355.1"/>
    </source>
</evidence>
<keyword evidence="10" id="KW-1185">Reference proteome</keyword>
<sequence length="682" mass="76791">MMTLAWKPDGLQLAVGCDEGDVAVFEIESGEALPERRSNFRHEHCITAMHWTEICDVEVAGNAHSNHKRRRKVEASRVDRAMSQSKLQFQRRSSRFLAGYSEKATSGDTVLVSADERGFIALWWMGRVLLTRLDVSSYFSDEEYQILGSMGYQRGEHCSNGFRIERVDLAPDLSVLFVLLAFYCNDSETTARLSRMLTINLTAIQRIHEDVALVSSTVDHVDTILNRIAVAGKQMVSEWKNATRIFELKMSLIGSLYEKYACEDPPQVDMLSAAVTGITTPALAQYFAQDIQEMSVLRMQKALFSGCDTLRNIVEDKLKRDLVELLFLLSELRGHAKWSPQAYMNVLGITVASLDNLVSITHETIVEMESFMLAIYRTRQDFALFFRWILERIHIHTNTTRDTPGGCSRSASSAVHDSKSLLDLRGLCDFLQRAADAARRFQKHQPVHNRYKVETTFGNEVSRKLSAQRDKNGKPAVECLGLTKSIQDQWIAVLDSVATTLAKSMDLNQSGCFTFGTRNNLLKECHIRFRRSLKADGVTSDCQSDDGDEDEAVDWDSLKYFGPTQDTHESRNTVLIGLRLQTGVLVLMRAKQDVDSETSELLWDIAQLTFSRNSSRKTICQGFDYYGDAISGKAEQLAFVLDCEKENSHEAPSRLAVFDAEDSEDDDDSGQEDEDNDGDTSD</sequence>
<evidence type="ECO:0000256" key="2">
    <source>
        <dbReference type="ARBA" id="ARBA00022618"/>
    </source>
</evidence>
<name>A0A9W6THI7_9STRA</name>
<dbReference type="Proteomes" id="UP001165083">
    <property type="component" value="Unassembled WGS sequence"/>
</dbReference>
<comment type="caution">
    <text evidence="9">The sequence shown here is derived from an EMBL/GenBank/DDBJ whole genome shotgun (WGS) entry which is preliminary data.</text>
</comment>
<evidence type="ECO:0000256" key="1">
    <source>
        <dbReference type="ARBA" id="ARBA00016067"/>
    </source>
</evidence>
<dbReference type="PANTHER" id="PTHR13260">
    <property type="entry name" value="ANAPHASE PROMOTING COMPLEX SUBUNIT 4 APC4"/>
    <property type="match status" value="1"/>
</dbReference>
<dbReference type="InterPro" id="IPR015943">
    <property type="entry name" value="WD40/YVTN_repeat-like_dom_sf"/>
</dbReference>
<dbReference type="Gene3D" id="2.130.10.10">
    <property type="entry name" value="YVTN repeat-like/Quinoprotein amine dehydrogenase"/>
    <property type="match status" value="1"/>
</dbReference>
<evidence type="ECO:0000313" key="10">
    <source>
        <dbReference type="Proteomes" id="UP001165083"/>
    </source>
</evidence>
<evidence type="ECO:0000256" key="4">
    <source>
        <dbReference type="ARBA" id="ARBA00022786"/>
    </source>
</evidence>
<dbReference type="GO" id="GO:0005680">
    <property type="term" value="C:anaphase-promoting complex"/>
    <property type="evidence" value="ECO:0007669"/>
    <property type="project" value="InterPro"/>
</dbReference>
<dbReference type="Pfam" id="PF12894">
    <property type="entry name" value="ANAPC4_WD40"/>
    <property type="match status" value="1"/>
</dbReference>
<protein>
    <recommendedName>
        <fullName evidence="1">Anaphase-promoting complex subunit 4</fullName>
    </recommendedName>
</protein>
<dbReference type="Pfam" id="PF12896">
    <property type="entry name" value="ANAPC4"/>
    <property type="match status" value="1"/>
</dbReference>
<evidence type="ECO:0000256" key="3">
    <source>
        <dbReference type="ARBA" id="ARBA00022776"/>
    </source>
</evidence>
<dbReference type="EMBL" id="BSXW01000197">
    <property type="protein sequence ID" value="GMF14355.1"/>
    <property type="molecule type" value="Genomic_DNA"/>
</dbReference>
<dbReference type="InterPro" id="IPR024789">
    <property type="entry name" value="APC4"/>
</dbReference>
<dbReference type="GO" id="GO:0051301">
    <property type="term" value="P:cell division"/>
    <property type="evidence" value="ECO:0007669"/>
    <property type="project" value="UniProtKB-KW"/>
</dbReference>